<protein>
    <recommendedName>
        <fullName evidence="9">BAR domain-containing protein</fullName>
    </recommendedName>
</protein>
<dbReference type="Pfam" id="PF25897">
    <property type="entry name" value="LolA_1st_nematode"/>
    <property type="match status" value="1"/>
</dbReference>
<dbReference type="PROSITE" id="PS51021">
    <property type="entry name" value="BAR"/>
    <property type="match status" value="1"/>
</dbReference>
<dbReference type="InterPro" id="IPR004148">
    <property type="entry name" value="BAR_dom"/>
</dbReference>
<comment type="function">
    <text evidence="6">DNA-dependent RNA polymerase catalyzes the transcription of DNA into RNA using the four ribonucleoside triphosphates as substrates. Specific peripheric component of RNA polymerase III which synthesizes small RNAs, such as 5S rRNA and tRNAs.</text>
</comment>
<gene>
    <name evidence="10" type="primary">Cnig_chr_I.g764</name>
    <name evidence="10" type="ORF">B9Z55_000764</name>
</gene>
<sequence>MASSIKEELICEQEAESQVLQIAEAAVEGIDMDGLTSMTPGLTQDARLKAVNALLNAKKVILEQTPEGVVRVKVNSSQQIAGTEEEQAIYTLIEESKNRGIWIKELRERTGRNQLQLRKALKSLETKKLVKTIKAVGSTKKCYILFDLEADKALTGGTFYSDQQLDSELINILISVSGSYAASRRKLVLEEFPNNIQMQRESSYIRPQEDVRLNRELPPPEVYRYIVRSRRRTYEANRSLNNALMSFYVGVDNVPRLPRIRRNALPAAVIQAWRNLKGAQRAIKRTLLIRQIENERRQDSSDSGNDDDIDDNNGREGEGEVPMRINGNGRVNGNGMNGNELVGNGAGGHLGHQIDAAEPTKLDDVFNDMEKNIDTTYNLITDLVAGTNEYLQPNPATRAKMATQVALSKVRGTTKTSPYPQTEGMLAEVMQKYGQQLGDGSDLGKALNDAAEGYRQMADIKYQMEDNVKQNFLDPLIHLQNNELKDVNHHRTKLKGRRLDYDCKKRQQRRDDEMIQVEEKLEESKRLAEMSMFNVLSNDVEQISQLRALIEAQLDFHGQAAQCLENLQQQLGHRIKDAASRPREKHVPLPVLGNESRTPRSRSPAPSEMTHNSVQPATISGSVTNWKKGKTTLLKEVATKEFRVVEIKKDDSSQKWIQSLTGDKHFELITNNGDCDDKAAPPEILKVPRFDSIIGNNSSSIASIVDGVLNFIRSNTGYAVKNNFDVVGGVNTMKWVSCVNGTSANDTKVLVELRYAGDDSIAPALKQFSNPILLSIRLAELKDFNTTMPDNHISIEFDRYDIPDGVEDKAQLAHGVFCANRNETELKLKPMDEYAAVLSYYNYVNKTSEVVDIFYSKQNKVFAVSGASIRNLLKTSNYSQGVDYILHDYNYGYEFTMKNGACDTFGPAPETTNDVIVNNKKQLTMQRMEDILVDPKLKWSSYQDPVDLAGNTFKAFRALDSAGTGKIVELHLTDDGEVHSMNRFDAKTRKIEQSLIVTRVDQGTSKLNVAMVQMAGCYDNGSFTNNTWVVPIKDKNITNLHIVGLSNPNKAVAETISKNVYAVIPYRVIVFYVENRDGGLSMLLRLAEKTTIQPSDVGYNYTAELTTAELFSKMNASLFSEKMPIVVEVGGQKEVRMDRRRFCDEVVTDTDTDTGFLGYTGGAMFVLAIFCILSGVFIGAVGVFVVTRRQRISTLAYQVFE</sequence>
<feature type="compositionally biased region" description="Basic and acidic residues" evidence="7">
    <location>
        <begin position="577"/>
        <end position="587"/>
    </location>
</feature>
<keyword evidence="3" id="KW-0240">DNA-directed RNA polymerase</keyword>
<evidence type="ECO:0000256" key="2">
    <source>
        <dbReference type="ARBA" id="ARBA00011038"/>
    </source>
</evidence>
<dbReference type="InterPro" id="IPR016049">
    <property type="entry name" value="RNA_pol_Rpc34-like"/>
</dbReference>
<comment type="caution">
    <text evidence="10">The sequence shown here is derived from an EMBL/GenBank/DDBJ whole genome shotgun (WGS) entry which is preliminary data.</text>
</comment>
<dbReference type="EMBL" id="PDUG01000001">
    <property type="protein sequence ID" value="PIC55528.1"/>
    <property type="molecule type" value="Genomic_DNA"/>
</dbReference>
<dbReference type="Pfam" id="PF25898">
    <property type="entry name" value="LolA_2nd_metazoa"/>
    <property type="match status" value="1"/>
</dbReference>
<keyword evidence="8" id="KW-0472">Membrane</keyword>
<feature type="region of interest" description="Disordered" evidence="7">
    <location>
        <begin position="294"/>
        <end position="331"/>
    </location>
</feature>
<dbReference type="CDD" id="cd07592">
    <property type="entry name" value="BAR_Endophilin_A"/>
    <property type="match status" value="1"/>
</dbReference>
<dbReference type="InterPro" id="IPR007832">
    <property type="entry name" value="RNA_pol_Rpc34"/>
</dbReference>
<dbReference type="Proteomes" id="UP000230233">
    <property type="component" value="Chromosome I"/>
</dbReference>
<evidence type="ECO:0000256" key="4">
    <source>
        <dbReference type="ARBA" id="ARBA00023163"/>
    </source>
</evidence>
<comment type="subcellular location">
    <subcellularLocation>
        <location evidence="1">Nucleus</location>
    </subcellularLocation>
</comment>
<feature type="compositionally biased region" description="Polar residues" evidence="7">
    <location>
        <begin position="609"/>
        <end position="622"/>
    </location>
</feature>
<dbReference type="InterPro" id="IPR027267">
    <property type="entry name" value="AH/BAR_dom_sf"/>
</dbReference>
<dbReference type="Gene3D" id="1.10.10.10">
    <property type="entry name" value="Winged helix-like DNA-binding domain superfamily/Winged helix DNA-binding domain"/>
    <property type="match status" value="2"/>
</dbReference>
<keyword evidence="11" id="KW-1185">Reference proteome</keyword>
<evidence type="ECO:0000256" key="1">
    <source>
        <dbReference type="ARBA" id="ARBA00004123"/>
    </source>
</evidence>
<evidence type="ECO:0000259" key="9">
    <source>
        <dbReference type="PROSITE" id="PS51021"/>
    </source>
</evidence>
<keyword evidence="8" id="KW-1133">Transmembrane helix</keyword>
<dbReference type="InterPro" id="IPR036388">
    <property type="entry name" value="WH-like_DNA-bd_sf"/>
</dbReference>
<evidence type="ECO:0000256" key="3">
    <source>
        <dbReference type="ARBA" id="ARBA00022478"/>
    </source>
</evidence>
<reference evidence="11" key="1">
    <citation type="submission" date="2017-10" db="EMBL/GenBank/DDBJ databases">
        <title>Rapid genome shrinkage in a self-fertile nematode reveals novel sperm competition proteins.</title>
        <authorList>
            <person name="Yin D."/>
            <person name="Schwarz E.M."/>
            <person name="Thomas C.G."/>
            <person name="Felde R.L."/>
            <person name="Korf I.F."/>
            <person name="Cutter A.D."/>
            <person name="Schartner C.M."/>
            <person name="Ralston E.J."/>
            <person name="Meyer B.J."/>
            <person name="Haag E.S."/>
        </authorList>
    </citation>
    <scope>NUCLEOTIDE SEQUENCE [LARGE SCALE GENOMIC DNA]</scope>
    <source>
        <strain evidence="11">JU1422</strain>
    </source>
</reference>
<dbReference type="InterPro" id="IPR058265">
    <property type="entry name" value="DUF7959"/>
</dbReference>
<evidence type="ECO:0000313" key="10">
    <source>
        <dbReference type="EMBL" id="PIC55528.1"/>
    </source>
</evidence>
<dbReference type="SUPFAM" id="SSF103657">
    <property type="entry name" value="BAR/IMD domain-like"/>
    <property type="match status" value="1"/>
</dbReference>
<dbReference type="FunFam" id="1.10.10.10:FF:000116">
    <property type="entry name" value="DNA-directed RNA polymerase III subunit RPC6"/>
    <property type="match status" value="1"/>
</dbReference>
<dbReference type="SMART" id="SM00721">
    <property type="entry name" value="BAR"/>
    <property type="match status" value="1"/>
</dbReference>
<dbReference type="GO" id="GO:0005654">
    <property type="term" value="C:nucleoplasm"/>
    <property type="evidence" value="ECO:0007669"/>
    <property type="project" value="UniProtKB-ARBA"/>
</dbReference>
<dbReference type="Gene3D" id="1.20.1270.60">
    <property type="entry name" value="Arfaptin homology (AH) domain/BAR domain"/>
    <property type="match status" value="1"/>
</dbReference>
<dbReference type="PANTHER" id="PTHR12780">
    <property type="entry name" value="RNA POLYMERASE III DNA DIRECTED , 39KD SUBUNIT-RELATED"/>
    <property type="match status" value="1"/>
</dbReference>
<dbReference type="SUPFAM" id="SSF46785">
    <property type="entry name" value="Winged helix' DNA-binding domain"/>
    <property type="match status" value="1"/>
</dbReference>
<evidence type="ECO:0000256" key="8">
    <source>
        <dbReference type="SAM" id="Phobius"/>
    </source>
</evidence>
<proteinExistence type="inferred from homology"/>
<dbReference type="Pfam" id="PF05158">
    <property type="entry name" value="RNA_pol_Rpc34"/>
    <property type="match status" value="1"/>
</dbReference>
<feature type="region of interest" description="Disordered" evidence="7">
    <location>
        <begin position="577"/>
        <end position="622"/>
    </location>
</feature>
<evidence type="ECO:0000256" key="5">
    <source>
        <dbReference type="ARBA" id="ARBA00023242"/>
    </source>
</evidence>
<feature type="domain" description="BAR" evidence="9">
    <location>
        <begin position="351"/>
        <end position="580"/>
    </location>
</feature>
<dbReference type="FunFam" id="1.10.10.10:FF:000237">
    <property type="entry name" value="DNA-directed RNA polymerase III subunit RPC6"/>
    <property type="match status" value="1"/>
</dbReference>
<dbReference type="GO" id="GO:0006383">
    <property type="term" value="P:transcription by RNA polymerase III"/>
    <property type="evidence" value="ECO:0007669"/>
    <property type="project" value="InterPro"/>
</dbReference>
<dbReference type="OrthoDB" id="5983572at2759"/>
<feature type="transmembrane region" description="Helical" evidence="8">
    <location>
        <begin position="1156"/>
        <end position="1186"/>
    </location>
</feature>
<evidence type="ECO:0000256" key="7">
    <source>
        <dbReference type="SAM" id="MobiDB-lite"/>
    </source>
</evidence>
<dbReference type="STRING" id="1611254.A0A2G5VUS9"/>
<keyword evidence="5" id="KW-0539">Nucleus</keyword>
<dbReference type="InterPro" id="IPR058831">
    <property type="entry name" value="LolA-like_dom_2nd"/>
</dbReference>
<keyword evidence="4" id="KW-0804">Transcription</keyword>
<keyword evidence="8" id="KW-0812">Transmembrane</keyword>
<dbReference type="Pfam" id="PF25899">
    <property type="entry name" value="DUF7959"/>
    <property type="match status" value="1"/>
</dbReference>
<organism evidence="10 11">
    <name type="scientific">Caenorhabditis nigoni</name>
    <dbReference type="NCBI Taxonomy" id="1611254"/>
    <lineage>
        <taxon>Eukaryota</taxon>
        <taxon>Metazoa</taxon>
        <taxon>Ecdysozoa</taxon>
        <taxon>Nematoda</taxon>
        <taxon>Chromadorea</taxon>
        <taxon>Rhabditida</taxon>
        <taxon>Rhabditina</taxon>
        <taxon>Rhabditomorpha</taxon>
        <taxon>Rhabditoidea</taxon>
        <taxon>Rhabditidae</taxon>
        <taxon>Peloderinae</taxon>
        <taxon>Caenorhabditis</taxon>
    </lineage>
</organism>
<dbReference type="Pfam" id="PF03114">
    <property type="entry name" value="BAR"/>
    <property type="match status" value="1"/>
</dbReference>
<accession>A0A2G5VUS9</accession>
<dbReference type="InterPro" id="IPR036390">
    <property type="entry name" value="WH_DNA-bd_sf"/>
</dbReference>
<dbReference type="GO" id="GO:0005737">
    <property type="term" value="C:cytoplasm"/>
    <property type="evidence" value="ECO:0007669"/>
    <property type="project" value="InterPro"/>
</dbReference>
<evidence type="ECO:0000313" key="11">
    <source>
        <dbReference type="Proteomes" id="UP000230233"/>
    </source>
</evidence>
<dbReference type="InterPro" id="IPR058830">
    <property type="entry name" value="LolA-like_dom_1st"/>
</dbReference>
<evidence type="ECO:0000256" key="6">
    <source>
        <dbReference type="ARBA" id="ARBA00055148"/>
    </source>
</evidence>
<comment type="similarity">
    <text evidence="2">Belongs to the eukaryotic RPC34/RPC39 RNA polymerase subunit family.</text>
</comment>
<dbReference type="GO" id="GO:0005666">
    <property type="term" value="C:RNA polymerase III complex"/>
    <property type="evidence" value="ECO:0007669"/>
    <property type="project" value="InterPro"/>
</dbReference>
<name>A0A2G5VUS9_9PELO</name>
<dbReference type="AlphaFoldDB" id="A0A2G5VUS9"/>